<reference evidence="1" key="1">
    <citation type="submission" date="2020-03" db="EMBL/GenBank/DDBJ databases">
        <title>A high-quality chromosome-level genome assembly of a woody plant with both climbing and erect habits, Rhamnella rubrinervis.</title>
        <authorList>
            <person name="Lu Z."/>
            <person name="Yang Y."/>
            <person name="Zhu X."/>
            <person name="Sun Y."/>
        </authorList>
    </citation>
    <scope>NUCLEOTIDE SEQUENCE</scope>
    <source>
        <strain evidence="1">BYM</strain>
        <tissue evidence="1">Leaf</tissue>
    </source>
</reference>
<name>A0A8K0HS68_9ROSA</name>
<sequence length="120" mass="13421">MASLFPQNIDEAFEMKAAFNTNRNSASEVDDESCYFWLFTSVTIVVSVWGWDGFGSDELYGSGWTEQFFGVIISGVVSEYCIRSIMGAILEVVQKKRSLEVRDAAREVALRYAVLLPSLS</sequence>
<evidence type="ECO:0000313" key="2">
    <source>
        <dbReference type="Proteomes" id="UP000796880"/>
    </source>
</evidence>
<gene>
    <name evidence="1" type="ORF">FNV43_RR02107</name>
</gene>
<protein>
    <submittedName>
        <fullName evidence="1">Uncharacterized protein</fullName>
    </submittedName>
</protein>
<dbReference type="EMBL" id="VOIH02000001">
    <property type="protein sequence ID" value="KAF3457449.1"/>
    <property type="molecule type" value="Genomic_DNA"/>
</dbReference>
<keyword evidence="2" id="KW-1185">Reference proteome</keyword>
<evidence type="ECO:0000313" key="1">
    <source>
        <dbReference type="EMBL" id="KAF3457449.1"/>
    </source>
</evidence>
<comment type="caution">
    <text evidence="1">The sequence shown here is derived from an EMBL/GenBank/DDBJ whole genome shotgun (WGS) entry which is preliminary data.</text>
</comment>
<dbReference type="Proteomes" id="UP000796880">
    <property type="component" value="Unassembled WGS sequence"/>
</dbReference>
<accession>A0A8K0HS68</accession>
<dbReference type="AlphaFoldDB" id="A0A8K0HS68"/>
<proteinExistence type="predicted"/>
<organism evidence="1 2">
    <name type="scientific">Rhamnella rubrinervis</name>
    <dbReference type="NCBI Taxonomy" id="2594499"/>
    <lineage>
        <taxon>Eukaryota</taxon>
        <taxon>Viridiplantae</taxon>
        <taxon>Streptophyta</taxon>
        <taxon>Embryophyta</taxon>
        <taxon>Tracheophyta</taxon>
        <taxon>Spermatophyta</taxon>
        <taxon>Magnoliopsida</taxon>
        <taxon>eudicotyledons</taxon>
        <taxon>Gunneridae</taxon>
        <taxon>Pentapetalae</taxon>
        <taxon>rosids</taxon>
        <taxon>fabids</taxon>
        <taxon>Rosales</taxon>
        <taxon>Rhamnaceae</taxon>
        <taxon>rhamnoid group</taxon>
        <taxon>Rhamneae</taxon>
        <taxon>Rhamnella</taxon>
    </lineage>
</organism>